<dbReference type="Gene3D" id="3.40.190.10">
    <property type="entry name" value="Periplasmic binding protein-like II"/>
    <property type="match status" value="1"/>
</dbReference>
<evidence type="ECO:0000256" key="2">
    <source>
        <dbReference type="ARBA" id="ARBA00005695"/>
    </source>
</evidence>
<dbReference type="Pfam" id="PF00496">
    <property type="entry name" value="SBP_bac_5"/>
    <property type="match status" value="1"/>
</dbReference>
<dbReference type="GO" id="GO:0030288">
    <property type="term" value="C:outer membrane-bounded periplasmic space"/>
    <property type="evidence" value="ECO:0007669"/>
    <property type="project" value="TreeGrafter"/>
</dbReference>
<dbReference type="SUPFAM" id="SSF53850">
    <property type="entry name" value="Periplasmic binding protein-like II"/>
    <property type="match status" value="1"/>
</dbReference>
<evidence type="ECO:0000313" key="7">
    <source>
        <dbReference type="EMBL" id="SSY93663.1"/>
    </source>
</evidence>
<dbReference type="InterPro" id="IPR000914">
    <property type="entry name" value="SBP_5_dom"/>
</dbReference>
<comment type="similarity">
    <text evidence="2">Belongs to the bacterial solute-binding protein 5 family.</text>
</comment>
<reference evidence="7 8" key="1">
    <citation type="submission" date="2018-06" db="EMBL/GenBank/DDBJ databases">
        <authorList>
            <consortium name="Pathogen Informatics"/>
            <person name="Doyle S."/>
        </authorList>
    </citation>
    <scope>NUCLEOTIDE SEQUENCE [LARGE SCALE GENOMIC DNA]</scope>
    <source>
        <strain evidence="7 8">NCTC5908</strain>
    </source>
</reference>
<proteinExistence type="inferred from homology"/>
<keyword evidence="3" id="KW-0813">Transport</keyword>
<dbReference type="AlphaFoldDB" id="A0A336N3X0"/>
<evidence type="ECO:0000256" key="4">
    <source>
        <dbReference type="ARBA" id="ARBA00022729"/>
    </source>
</evidence>
<dbReference type="Gene3D" id="3.90.76.10">
    <property type="entry name" value="Dipeptide-binding Protein, Domain 1"/>
    <property type="match status" value="1"/>
</dbReference>
<keyword evidence="4 5" id="KW-0732">Signal</keyword>
<evidence type="ECO:0000259" key="6">
    <source>
        <dbReference type="Pfam" id="PF00496"/>
    </source>
</evidence>
<dbReference type="GO" id="GO:1904680">
    <property type="term" value="F:peptide transmembrane transporter activity"/>
    <property type="evidence" value="ECO:0007669"/>
    <property type="project" value="TreeGrafter"/>
</dbReference>
<dbReference type="InterPro" id="IPR023765">
    <property type="entry name" value="SBP_5_CS"/>
</dbReference>
<sequence>MQHKLLLSALAIALSGSVYAAKVPEGTQLAETQNIMLNNGSEPQSFDPHKTEGVPESEVAYQLFEGLVSMDSDGNLIPGVAESWENTPDYKTWTFHLRKDAKWSNGDPVTAHDFVFSWRRLVTPATASPYASF</sequence>
<evidence type="ECO:0000256" key="3">
    <source>
        <dbReference type="ARBA" id="ARBA00022448"/>
    </source>
</evidence>
<name>A0A336N3X0_AGGAP</name>
<organism evidence="7 8">
    <name type="scientific">Aggregatibacter aphrophilus</name>
    <name type="common">Haemophilus aphrophilus</name>
    <dbReference type="NCBI Taxonomy" id="732"/>
    <lineage>
        <taxon>Bacteria</taxon>
        <taxon>Pseudomonadati</taxon>
        <taxon>Pseudomonadota</taxon>
        <taxon>Gammaproteobacteria</taxon>
        <taxon>Pasteurellales</taxon>
        <taxon>Pasteurellaceae</taxon>
        <taxon>Aggregatibacter</taxon>
    </lineage>
</organism>
<feature type="signal peptide" evidence="5">
    <location>
        <begin position="1"/>
        <end position="20"/>
    </location>
</feature>
<comment type="subcellular location">
    <subcellularLocation>
        <location evidence="1">Cell envelope</location>
    </subcellularLocation>
</comment>
<dbReference type="InterPro" id="IPR039424">
    <property type="entry name" value="SBP_5"/>
</dbReference>
<dbReference type="GO" id="GO:0015833">
    <property type="term" value="P:peptide transport"/>
    <property type="evidence" value="ECO:0007669"/>
    <property type="project" value="TreeGrafter"/>
</dbReference>
<evidence type="ECO:0000256" key="5">
    <source>
        <dbReference type="SAM" id="SignalP"/>
    </source>
</evidence>
<gene>
    <name evidence="7" type="primary">oppA_1</name>
    <name evidence="7" type="ORF">NCTC5908_00451</name>
</gene>
<feature type="domain" description="Solute-binding protein family 5" evidence="6">
    <location>
        <begin position="76"/>
        <end position="132"/>
    </location>
</feature>
<dbReference type="Proteomes" id="UP000253728">
    <property type="component" value="Unassembled WGS sequence"/>
</dbReference>
<evidence type="ECO:0000256" key="1">
    <source>
        <dbReference type="ARBA" id="ARBA00004196"/>
    </source>
</evidence>
<dbReference type="EMBL" id="UFSP01000001">
    <property type="protein sequence ID" value="SSY93663.1"/>
    <property type="molecule type" value="Genomic_DNA"/>
</dbReference>
<accession>A0A336N3X0</accession>
<evidence type="ECO:0000313" key="8">
    <source>
        <dbReference type="Proteomes" id="UP000253728"/>
    </source>
</evidence>
<dbReference type="PANTHER" id="PTHR30290">
    <property type="entry name" value="PERIPLASMIC BINDING COMPONENT OF ABC TRANSPORTER"/>
    <property type="match status" value="1"/>
</dbReference>
<dbReference type="PROSITE" id="PS01040">
    <property type="entry name" value="SBP_BACTERIAL_5"/>
    <property type="match status" value="1"/>
</dbReference>
<protein>
    <submittedName>
        <fullName evidence="7">Periplasmic oligopeptide-binding protein</fullName>
    </submittedName>
</protein>
<feature type="chain" id="PRO_5016320053" evidence="5">
    <location>
        <begin position="21"/>
        <end position="133"/>
    </location>
</feature>
<dbReference type="PANTHER" id="PTHR30290:SF10">
    <property type="entry name" value="PERIPLASMIC OLIGOPEPTIDE-BINDING PROTEIN-RELATED"/>
    <property type="match status" value="1"/>
</dbReference>